<dbReference type="RefSeq" id="WP_014536164.1">
    <property type="nucleotide sequence ID" value="NC_017372.1"/>
</dbReference>
<name>E8QGS1_HELP7</name>
<protein>
    <submittedName>
        <fullName evidence="1">Uncharacterized protein</fullName>
    </submittedName>
</protein>
<gene>
    <name evidence="1" type="ordered locus">HPIN_04825</name>
</gene>
<evidence type="ECO:0000313" key="2">
    <source>
        <dbReference type="Proteomes" id="UP000009059"/>
    </source>
</evidence>
<accession>E8QGS1</accession>
<reference evidence="2" key="1">
    <citation type="submission" date="2010-11" db="EMBL/GenBank/DDBJ databases">
        <title>Genome sequence of Helicobacter pylori strain India7.</title>
        <authorList>
            <person name="Kersulyte D."/>
            <person name="Mukhopadhyay A."/>
            <person name="Choudhury A."/>
            <person name="Nair G.B."/>
            <person name="Berg D.E."/>
        </authorList>
    </citation>
    <scope>NUCLEOTIDE SEQUENCE [LARGE SCALE GENOMIC DNA]</scope>
    <source>
        <strain evidence="2">India7</strain>
    </source>
</reference>
<dbReference type="Proteomes" id="UP000009059">
    <property type="component" value="Chromosome"/>
</dbReference>
<dbReference type="AlphaFoldDB" id="E8QGS1"/>
<proteinExistence type="predicted"/>
<dbReference type="HOGENOM" id="CLU_3184465_0_0_7"/>
<evidence type="ECO:0000313" key="1">
    <source>
        <dbReference type="EMBL" id="ADU80183.1"/>
    </source>
</evidence>
<dbReference type="PATRIC" id="fig|907238.3.peg.959"/>
<dbReference type="KEGG" id="hpn:HPIN_04825"/>
<dbReference type="EMBL" id="CP002331">
    <property type="protein sequence ID" value="ADU80183.1"/>
    <property type="molecule type" value="Genomic_DNA"/>
</dbReference>
<sequence length="46" mass="5666">MPLSIFTLIDTKREKSRNLFLKENENLNKTLTFIIEFRYNNNRLFE</sequence>
<organism evidence="1 2">
    <name type="scientific">Helicobacter pylori (strain India7)</name>
    <dbReference type="NCBI Taxonomy" id="907238"/>
    <lineage>
        <taxon>Bacteria</taxon>
        <taxon>Pseudomonadati</taxon>
        <taxon>Campylobacterota</taxon>
        <taxon>Epsilonproteobacteria</taxon>
        <taxon>Campylobacterales</taxon>
        <taxon>Helicobacteraceae</taxon>
        <taxon>Helicobacter</taxon>
    </lineage>
</organism>